<evidence type="ECO:0000313" key="2">
    <source>
        <dbReference type="EMBL" id="EQC33920.1"/>
    </source>
</evidence>
<evidence type="ECO:0000256" key="1">
    <source>
        <dbReference type="SAM" id="Phobius"/>
    </source>
</evidence>
<dbReference type="PANTHER" id="PTHR35895">
    <property type="entry name" value="CHROMOSOME 16, WHOLE GENOME SHOTGUN SEQUENCE"/>
    <property type="match status" value="1"/>
</dbReference>
<evidence type="ECO:0000313" key="3">
    <source>
        <dbReference type="Proteomes" id="UP000030762"/>
    </source>
</evidence>
<dbReference type="InParanoid" id="T0QJK0"/>
<sequence length="1104" mass="115470">MRQADDEEDTRLLEDATGFLEHDEPVQSKRWTLRRKLVVGLGLLAALLVGVAVCLRPIAQHALATTGMTIRRMQLASPAAHSAQLTTQLEVASGSPFGATMAAATLYLHFNGSIFGSFMTPSMDISHGTSLHTIANATLNVTDMAVWGRFAAAMVQSNTTAWMLSGTVDLSVHLGLFSVPIAGLSLEKAMILTGMHGLSTLAITQMDLTASTKTSVMAHIETCLLNPSATALTPVGTLCLDVAYTTPGNVTANIGRISGDASLNVTMTDASDSACRHLGPTGYNHLALTGSIVSTDSLVTSAMISTYLSDRAASVGVTACSPHATSVPLYNAALTNLSLLSALPPNPMPLISDLAFDYMQVVPTGPRTVRLQTRVVVTANSPLGPHSPLVLSNMTMALQLADVAMGAVLGALTSTSVVVHDVLVAQTKLHLDLAADLVLTRDGESFGAFVQRMLRARNVTLALAGRFAVHATGALGTLHLADIPLVLSTPLQGMDGLSNVSVFNFSMPGVLAPEGEVFSATSIWNPSVVDMPVGEVEMTLRAGDEAFGAVSGVIAMAPGANAIALAGHLKPDLDAHGGVSRAMNAFFSNYLAYKPSSLAIELTHVAQNVPWLQQALTSFTLPTTFPGVDKSFALVKSLASPRMHVAFTDDGEMHLQATLLALIAMPDALRLPVNITHLSLIADLVFENTSVGHMQLPRQAVTYTELVPGAGHLEIAMPHAVALRIPATSRAHMAAFISATVFATDVVSLSIASGSAEGDGASPRAVTPMGTLELSGIPLNGAMALQGMGGLAGSPVEIQNVDITRGTASELYLSMTIAMRNPSQMAATLGDILVDVFIDGEGRLGSARLHNVSLACCNASSLVTGSFLLAPSSAALADAFLSNFVSGYYTHGRPQTIHIHGTPASSNKTLLQPALSQLSLDTAVPPLPMLFPETPTLVASSFMYPPSILHLLTVATALVLRNPFGHTIDVTAVDLELYPCKTQRKDSAGVLVCDEYYEQLLARFHPKDMAAMVIPPKNTAGCLSCCQGANCGASSKIPLCPGAVEGSCLHAEVASLLNPALISVLFKTMTTGLLMRVNGTLTANVGAFPMHMHYAQDGLLVTMA</sequence>
<feature type="transmembrane region" description="Helical" evidence="1">
    <location>
        <begin position="37"/>
        <end position="59"/>
    </location>
</feature>
<gene>
    <name evidence="2" type="ORF">SDRG_08602</name>
</gene>
<dbReference type="Pfam" id="PF12505">
    <property type="entry name" value="DUF3712"/>
    <property type="match status" value="3"/>
</dbReference>
<keyword evidence="1" id="KW-0472">Membrane</keyword>
<organism evidence="2 3">
    <name type="scientific">Saprolegnia diclina (strain VS20)</name>
    <dbReference type="NCBI Taxonomy" id="1156394"/>
    <lineage>
        <taxon>Eukaryota</taxon>
        <taxon>Sar</taxon>
        <taxon>Stramenopiles</taxon>
        <taxon>Oomycota</taxon>
        <taxon>Saprolegniomycetes</taxon>
        <taxon>Saprolegniales</taxon>
        <taxon>Saprolegniaceae</taxon>
        <taxon>Saprolegnia</taxon>
    </lineage>
</organism>
<keyword evidence="1" id="KW-1133">Transmembrane helix</keyword>
<dbReference type="OMA" id="KTCIRNP"/>
<dbReference type="EMBL" id="JH767157">
    <property type="protein sequence ID" value="EQC33920.1"/>
    <property type="molecule type" value="Genomic_DNA"/>
</dbReference>
<dbReference type="eggNOG" id="ENOG502RP6J">
    <property type="taxonomic scope" value="Eukaryota"/>
</dbReference>
<accession>T0QJK0</accession>
<dbReference type="Proteomes" id="UP000030762">
    <property type="component" value="Unassembled WGS sequence"/>
</dbReference>
<dbReference type="AlphaFoldDB" id="T0QJK0"/>
<protein>
    <submittedName>
        <fullName evidence="2">Uncharacterized protein</fullName>
    </submittedName>
</protein>
<dbReference type="InterPro" id="IPR046368">
    <property type="entry name" value="Tag1"/>
</dbReference>
<dbReference type="GeneID" id="19949329"/>
<dbReference type="PANTHER" id="PTHR35895:SF1">
    <property type="entry name" value="LIPID-BINDING SERUM GLYCOPROTEIN C-TERMINAL DOMAIN-CONTAINING PROTEIN"/>
    <property type="match status" value="1"/>
</dbReference>
<keyword evidence="3" id="KW-1185">Reference proteome</keyword>
<dbReference type="InterPro" id="IPR022185">
    <property type="entry name" value="DUF3712"/>
</dbReference>
<name>T0QJK0_SAPDV</name>
<keyword evidence="1" id="KW-0812">Transmembrane</keyword>
<dbReference type="OrthoDB" id="10039566at2759"/>
<dbReference type="STRING" id="1156394.T0QJK0"/>
<dbReference type="RefSeq" id="XP_008612715.1">
    <property type="nucleotide sequence ID" value="XM_008614493.1"/>
</dbReference>
<dbReference type="VEuPathDB" id="FungiDB:SDRG_08602"/>
<proteinExistence type="predicted"/>
<reference evidence="2 3" key="1">
    <citation type="submission" date="2012-04" db="EMBL/GenBank/DDBJ databases">
        <title>The Genome Sequence of Saprolegnia declina VS20.</title>
        <authorList>
            <consortium name="The Broad Institute Genome Sequencing Platform"/>
            <person name="Russ C."/>
            <person name="Nusbaum C."/>
            <person name="Tyler B."/>
            <person name="van West P."/>
            <person name="Dieguez-Uribeondo J."/>
            <person name="de Bruijn I."/>
            <person name="Tripathy S."/>
            <person name="Jiang R."/>
            <person name="Young S.K."/>
            <person name="Zeng Q."/>
            <person name="Gargeya S."/>
            <person name="Fitzgerald M."/>
            <person name="Haas B."/>
            <person name="Abouelleil A."/>
            <person name="Alvarado L."/>
            <person name="Arachchi H.M."/>
            <person name="Berlin A."/>
            <person name="Chapman S.B."/>
            <person name="Goldberg J."/>
            <person name="Griggs A."/>
            <person name="Gujja S."/>
            <person name="Hansen M."/>
            <person name="Howarth C."/>
            <person name="Imamovic A."/>
            <person name="Larimer J."/>
            <person name="McCowen C."/>
            <person name="Montmayeur A."/>
            <person name="Murphy C."/>
            <person name="Neiman D."/>
            <person name="Pearson M."/>
            <person name="Priest M."/>
            <person name="Roberts A."/>
            <person name="Saif S."/>
            <person name="Shea T."/>
            <person name="Sisk P."/>
            <person name="Sykes S."/>
            <person name="Wortman J."/>
            <person name="Nusbaum C."/>
            <person name="Birren B."/>
        </authorList>
    </citation>
    <scope>NUCLEOTIDE SEQUENCE [LARGE SCALE GENOMIC DNA]</scope>
    <source>
        <strain evidence="2 3">VS20</strain>
    </source>
</reference>
<dbReference type="GO" id="GO:0016020">
    <property type="term" value="C:membrane"/>
    <property type="evidence" value="ECO:0007669"/>
    <property type="project" value="TreeGrafter"/>
</dbReference>